<feature type="chain" id="PRO_5001650444" evidence="1">
    <location>
        <begin position="24"/>
        <end position="156"/>
    </location>
</feature>
<feature type="signal peptide" evidence="1">
    <location>
        <begin position="1"/>
        <end position="23"/>
    </location>
</feature>
<organism evidence="2 3">
    <name type="scientific">Gluconobacter oxydans DSM 3504</name>
    <dbReference type="NCBI Taxonomy" id="1288313"/>
    <lineage>
        <taxon>Bacteria</taxon>
        <taxon>Pseudomonadati</taxon>
        <taxon>Pseudomonadota</taxon>
        <taxon>Alphaproteobacteria</taxon>
        <taxon>Acetobacterales</taxon>
        <taxon>Acetobacteraceae</taxon>
        <taxon>Gluconobacter</taxon>
    </lineage>
</organism>
<dbReference type="KEGG" id="goy:GLS_c00330"/>
<dbReference type="AlphaFoldDB" id="A0A067Z1R5"/>
<dbReference type="HOGENOM" id="CLU_1701955_0_0_5"/>
<dbReference type="EMBL" id="CP004373">
    <property type="protein sequence ID" value="AHK69967.1"/>
    <property type="molecule type" value="Genomic_DNA"/>
</dbReference>
<protein>
    <submittedName>
        <fullName evidence="2">Uncharacterized protein</fullName>
    </submittedName>
</protein>
<dbReference type="Proteomes" id="UP000031656">
    <property type="component" value="Chromosome"/>
</dbReference>
<gene>
    <name evidence="2" type="ORF">GLS_c00330</name>
</gene>
<accession>A0A067Z1R5</accession>
<evidence type="ECO:0000313" key="2">
    <source>
        <dbReference type="EMBL" id="AHK69967.1"/>
    </source>
</evidence>
<reference evidence="2 3" key="1">
    <citation type="journal article" date="2015" name="Appl. Microbiol. Biotechnol.">
        <title>The consequence of an additional NADH dehydrogenase paralog on the growth of Gluconobacter oxydans DSM3504.</title>
        <authorList>
            <person name="Kostner D."/>
            <person name="Luchterhand B."/>
            <person name="Junker A."/>
            <person name="Volland S."/>
            <person name="Daniel R."/>
            <person name="Buchs J."/>
            <person name="Liebl W."/>
            <person name="Ehrenreich A."/>
        </authorList>
    </citation>
    <scope>NUCLEOTIDE SEQUENCE [LARGE SCALE GENOMIC DNA]</scope>
    <source>
        <strain evidence="2">DSM 3504</strain>
    </source>
</reference>
<dbReference type="GeneID" id="56904283"/>
<keyword evidence="1" id="KW-0732">Signal</keyword>
<evidence type="ECO:0000256" key="1">
    <source>
        <dbReference type="SAM" id="SignalP"/>
    </source>
</evidence>
<sequence length="156" mass="17054">MKSKRAFLYSALLLGCTLNPVHAQSELSTELPPSFTVTDERAPEEISEVSRLYLDGNLVATFRLGLSKAHETQTIPLPVGRFDVDYALCGEITIVHNGHQETHQVSSEGQLHHPEGHSLDAVGTNNFTDFFLVDYDDAAVATHRHGRAAVCATPNT</sequence>
<proteinExistence type="predicted"/>
<dbReference type="RefSeq" id="WP_011251633.1">
    <property type="nucleotide sequence ID" value="NZ_CP004373.1"/>
</dbReference>
<dbReference type="PROSITE" id="PS51257">
    <property type="entry name" value="PROKAR_LIPOPROTEIN"/>
    <property type="match status" value="1"/>
</dbReference>
<name>A0A067Z1R5_GLUOY</name>
<evidence type="ECO:0000313" key="3">
    <source>
        <dbReference type="Proteomes" id="UP000031656"/>
    </source>
</evidence>